<organism evidence="2 3">
    <name type="scientific">Levilinea saccharolytica</name>
    <dbReference type="NCBI Taxonomy" id="229921"/>
    <lineage>
        <taxon>Bacteria</taxon>
        <taxon>Bacillati</taxon>
        <taxon>Chloroflexota</taxon>
        <taxon>Anaerolineae</taxon>
        <taxon>Anaerolineales</taxon>
        <taxon>Anaerolineaceae</taxon>
        <taxon>Levilinea</taxon>
    </lineage>
</organism>
<dbReference type="RefSeq" id="WP_062417234.1">
    <property type="nucleotide sequence ID" value="NZ_DF967974.1"/>
</dbReference>
<sequence>MKKISSWMWGVYALLTVQMVLWVGLAVLLMVNAHPGVHASAGVRWGMAALFLAVALVLGGLMWAVRRGLRWALPAAWIILGGLAFSLFLDQFGWADFAMLLLFLAPAVILTLHRKRPARLAA</sequence>
<accession>A0A0P6YRH5</accession>
<evidence type="ECO:0000313" key="2">
    <source>
        <dbReference type="EMBL" id="KPL85808.1"/>
    </source>
</evidence>
<keyword evidence="1" id="KW-0812">Transmembrane</keyword>
<feature type="transmembrane region" description="Helical" evidence="1">
    <location>
        <begin position="71"/>
        <end position="88"/>
    </location>
</feature>
<keyword evidence="3" id="KW-1185">Reference proteome</keyword>
<dbReference type="AlphaFoldDB" id="A0A0P6YRH5"/>
<name>A0A0P6YRH5_9CHLR</name>
<dbReference type="STRING" id="229921.ADN01_05690"/>
<feature type="transmembrane region" description="Helical" evidence="1">
    <location>
        <begin position="43"/>
        <end position="64"/>
    </location>
</feature>
<dbReference type="EMBL" id="LGCM01000023">
    <property type="protein sequence ID" value="KPL85808.1"/>
    <property type="molecule type" value="Genomic_DNA"/>
</dbReference>
<feature type="transmembrane region" description="Helical" evidence="1">
    <location>
        <begin position="94"/>
        <end position="112"/>
    </location>
</feature>
<feature type="transmembrane region" description="Helical" evidence="1">
    <location>
        <begin position="7"/>
        <end position="31"/>
    </location>
</feature>
<keyword evidence="1" id="KW-0472">Membrane</keyword>
<dbReference type="Proteomes" id="UP000050501">
    <property type="component" value="Unassembled WGS sequence"/>
</dbReference>
<evidence type="ECO:0000256" key="1">
    <source>
        <dbReference type="SAM" id="Phobius"/>
    </source>
</evidence>
<gene>
    <name evidence="2" type="ORF">ADN01_05690</name>
</gene>
<keyword evidence="1" id="KW-1133">Transmembrane helix</keyword>
<reference evidence="2 3" key="1">
    <citation type="submission" date="2015-07" db="EMBL/GenBank/DDBJ databases">
        <title>Genome sequence of Levilinea saccharolytica DSM 16555.</title>
        <authorList>
            <person name="Hemp J."/>
            <person name="Ward L.M."/>
            <person name="Pace L.A."/>
            <person name="Fischer W.W."/>
        </authorList>
    </citation>
    <scope>NUCLEOTIDE SEQUENCE [LARGE SCALE GENOMIC DNA]</scope>
    <source>
        <strain evidence="2 3">KIBI-1</strain>
    </source>
</reference>
<proteinExistence type="predicted"/>
<protein>
    <submittedName>
        <fullName evidence="2">Uncharacterized protein</fullName>
    </submittedName>
</protein>
<comment type="caution">
    <text evidence="2">The sequence shown here is derived from an EMBL/GenBank/DDBJ whole genome shotgun (WGS) entry which is preliminary data.</text>
</comment>
<evidence type="ECO:0000313" key="3">
    <source>
        <dbReference type="Proteomes" id="UP000050501"/>
    </source>
</evidence>